<accession>A0ABX1I7A3</accession>
<organism evidence="1 2">
    <name type="scientific">Marichromatium bheemlicum</name>
    <dbReference type="NCBI Taxonomy" id="365339"/>
    <lineage>
        <taxon>Bacteria</taxon>
        <taxon>Pseudomonadati</taxon>
        <taxon>Pseudomonadota</taxon>
        <taxon>Gammaproteobacteria</taxon>
        <taxon>Chromatiales</taxon>
        <taxon>Chromatiaceae</taxon>
        <taxon>Marichromatium</taxon>
    </lineage>
</organism>
<evidence type="ECO:0000313" key="2">
    <source>
        <dbReference type="Proteomes" id="UP000740754"/>
    </source>
</evidence>
<protein>
    <submittedName>
        <fullName evidence="1">DUF2934 domain-containing protein</fullName>
    </submittedName>
</protein>
<dbReference type="EMBL" id="JAAXKX010000008">
    <property type="protein sequence ID" value="NKN33138.1"/>
    <property type="molecule type" value="Genomic_DNA"/>
</dbReference>
<dbReference type="Proteomes" id="UP000740754">
    <property type="component" value="Unassembled WGS sequence"/>
</dbReference>
<dbReference type="Pfam" id="PF11154">
    <property type="entry name" value="DUF2934"/>
    <property type="match status" value="1"/>
</dbReference>
<name>A0ABX1I7A3_9GAMM</name>
<keyword evidence="2" id="KW-1185">Reference proteome</keyword>
<dbReference type="InterPro" id="IPR021327">
    <property type="entry name" value="DUF2934"/>
</dbReference>
<reference evidence="1 2" key="1">
    <citation type="submission" date="2020-04" db="EMBL/GenBank/DDBJ databases">
        <title>Draft Whole-Genome sequence of Marichromatium bheemlicum DSM 18632, type strain.</title>
        <authorList>
            <person name="Kyndt J.A."/>
            <person name="Meyer T.E."/>
        </authorList>
    </citation>
    <scope>NUCLEOTIDE SEQUENCE [LARGE SCALE GENOMIC DNA]</scope>
    <source>
        <strain evidence="1 2">DSM 18632</strain>
    </source>
</reference>
<comment type="caution">
    <text evidence="1">The sequence shown here is derived from an EMBL/GenBank/DDBJ whole genome shotgun (WGS) entry which is preliminary data.</text>
</comment>
<gene>
    <name evidence="1" type="ORF">HF203_07875</name>
</gene>
<evidence type="ECO:0000313" key="1">
    <source>
        <dbReference type="EMBL" id="NKN33138.1"/>
    </source>
</evidence>
<dbReference type="RefSeq" id="WP_168668394.1">
    <property type="nucleotide sequence ID" value="NZ_JAAXKX010000008.1"/>
</dbReference>
<sequence length="70" mass="7588">METNRRPSAARRHQMIAVAAYYLAEQRGFAPGGAEADWLAAERAVDVMLAVAATGVPVMHGLRLLEARQP</sequence>
<proteinExistence type="predicted"/>